<evidence type="ECO:0000256" key="13">
    <source>
        <dbReference type="ARBA" id="ARBA00023315"/>
    </source>
</evidence>
<evidence type="ECO:0000256" key="4">
    <source>
        <dbReference type="ARBA" id="ARBA00005420"/>
    </source>
</evidence>
<dbReference type="InterPro" id="IPR007130">
    <property type="entry name" value="DAGAT"/>
</dbReference>
<organism evidence="15 16">
    <name type="scientific">Polarella glacialis</name>
    <name type="common">Dinoflagellate</name>
    <dbReference type="NCBI Taxonomy" id="89957"/>
    <lineage>
        <taxon>Eukaryota</taxon>
        <taxon>Sar</taxon>
        <taxon>Alveolata</taxon>
        <taxon>Dinophyceae</taxon>
        <taxon>Suessiales</taxon>
        <taxon>Suessiaceae</taxon>
        <taxon>Polarella</taxon>
    </lineage>
</organism>
<keyword evidence="16" id="KW-1185">Reference proteome</keyword>
<dbReference type="Pfam" id="PF03982">
    <property type="entry name" value="DAGAT"/>
    <property type="match status" value="1"/>
</dbReference>
<evidence type="ECO:0000256" key="11">
    <source>
        <dbReference type="ARBA" id="ARBA00023098"/>
    </source>
</evidence>
<proteinExistence type="inferred from homology"/>
<evidence type="ECO:0000256" key="6">
    <source>
        <dbReference type="ARBA" id="ARBA00022679"/>
    </source>
</evidence>
<evidence type="ECO:0000256" key="2">
    <source>
        <dbReference type="ARBA" id="ARBA00004771"/>
    </source>
</evidence>
<dbReference type="Proteomes" id="UP000654075">
    <property type="component" value="Unassembled WGS sequence"/>
</dbReference>
<evidence type="ECO:0000256" key="1">
    <source>
        <dbReference type="ARBA" id="ARBA00004477"/>
    </source>
</evidence>
<accession>A0A813E0S7</accession>
<dbReference type="PANTHER" id="PTHR12317:SF0">
    <property type="entry name" value="ACYLTRANSFERASE"/>
    <property type="match status" value="1"/>
</dbReference>
<evidence type="ECO:0000256" key="3">
    <source>
        <dbReference type="ARBA" id="ARBA00005189"/>
    </source>
</evidence>
<evidence type="ECO:0000256" key="9">
    <source>
        <dbReference type="ARBA" id="ARBA00022824"/>
    </source>
</evidence>
<feature type="transmembrane region" description="Helical" evidence="14">
    <location>
        <begin position="28"/>
        <end position="51"/>
    </location>
</feature>
<evidence type="ECO:0000256" key="14">
    <source>
        <dbReference type="RuleBase" id="RU367023"/>
    </source>
</evidence>
<keyword evidence="7 14" id="KW-0812">Transmembrane</keyword>
<comment type="pathway">
    <text evidence="3">Lipid metabolism.</text>
</comment>
<dbReference type="OMA" id="RSEICQT"/>
<keyword evidence="12 14" id="KW-0472">Membrane</keyword>
<dbReference type="OrthoDB" id="264532at2759"/>
<comment type="caution">
    <text evidence="15">The sequence shown here is derived from an EMBL/GenBank/DDBJ whole genome shotgun (WGS) entry which is preliminary data.</text>
</comment>
<dbReference type="PANTHER" id="PTHR12317">
    <property type="entry name" value="DIACYLGLYCEROL O-ACYLTRANSFERASE"/>
    <property type="match status" value="1"/>
</dbReference>
<dbReference type="GO" id="GO:0019432">
    <property type="term" value="P:triglyceride biosynthetic process"/>
    <property type="evidence" value="ECO:0007669"/>
    <property type="project" value="TreeGrafter"/>
</dbReference>
<keyword evidence="6 14" id="KW-0808">Transferase</keyword>
<comment type="similarity">
    <text evidence="4 14">Belongs to the diacylglycerol acyltransferase family.</text>
</comment>
<gene>
    <name evidence="15" type="ORF">PGLA1383_LOCUS10945</name>
</gene>
<protein>
    <recommendedName>
        <fullName evidence="14">Acyltransferase</fullName>
        <ecNumber evidence="14">2.3.1.-</ecNumber>
    </recommendedName>
</protein>
<name>A0A813E0S7_POLGL</name>
<reference evidence="15" key="1">
    <citation type="submission" date="2021-02" db="EMBL/GenBank/DDBJ databases">
        <authorList>
            <person name="Dougan E. K."/>
            <person name="Rhodes N."/>
            <person name="Thang M."/>
            <person name="Chan C."/>
        </authorList>
    </citation>
    <scope>NUCLEOTIDE SEQUENCE</scope>
</reference>
<feature type="transmembrane region" description="Helical" evidence="14">
    <location>
        <begin position="63"/>
        <end position="81"/>
    </location>
</feature>
<dbReference type="GO" id="GO:0004144">
    <property type="term" value="F:diacylglycerol O-acyltransferase activity"/>
    <property type="evidence" value="ECO:0007669"/>
    <property type="project" value="TreeGrafter"/>
</dbReference>
<keyword evidence="13" id="KW-0012">Acyltransferase</keyword>
<keyword evidence="11" id="KW-0443">Lipid metabolism</keyword>
<comment type="pathway">
    <text evidence="2">Glycerolipid metabolism; triacylglycerol biosynthesis.</text>
</comment>
<evidence type="ECO:0000313" key="16">
    <source>
        <dbReference type="Proteomes" id="UP000654075"/>
    </source>
</evidence>
<comment type="subcellular location">
    <subcellularLocation>
        <location evidence="1 14">Endoplasmic reticulum membrane</location>
        <topology evidence="1 14">Multi-pass membrane protein</topology>
    </subcellularLocation>
</comment>
<dbReference type="EC" id="2.3.1.-" evidence="14"/>
<keyword evidence="5" id="KW-0444">Lipid biosynthesis</keyword>
<evidence type="ECO:0000256" key="8">
    <source>
        <dbReference type="ARBA" id="ARBA00022798"/>
    </source>
</evidence>
<keyword evidence="8" id="KW-0319">Glycerol metabolism</keyword>
<dbReference type="GO" id="GO:0005789">
    <property type="term" value="C:endoplasmic reticulum membrane"/>
    <property type="evidence" value="ECO:0007669"/>
    <property type="project" value="UniProtKB-SubCell"/>
</dbReference>
<evidence type="ECO:0000256" key="5">
    <source>
        <dbReference type="ARBA" id="ARBA00022516"/>
    </source>
</evidence>
<evidence type="ECO:0000313" key="15">
    <source>
        <dbReference type="EMBL" id="CAE8592291.1"/>
    </source>
</evidence>
<dbReference type="EMBL" id="CAJNNV010005589">
    <property type="protein sequence ID" value="CAE8592291.1"/>
    <property type="molecule type" value="Genomic_DNA"/>
</dbReference>
<evidence type="ECO:0000256" key="12">
    <source>
        <dbReference type="ARBA" id="ARBA00023136"/>
    </source>
</evidence>
<evidence type="ECO:0000256" key="10">
    <source>
        <dbReference type="ARBA" id="ARBA00022989"/>
    </source>
</evidence>
<dbReference type="GO" id="GO:0006071">
    <property type="term" value="P:glycerol metabolic process"/>
    <property type="evidence" value="ECO:0007669"/>
    <property type="project" value="UniProtKB-KW"/>
</dbReference>
<keyword evidence="9 14" id="KW-0256">Endoplasmic reticulum</keyword>
<evidence type="ECO:0000256" key="7">
    <source>
        <dbReference type="ARBA" id="ARBA00022692"/>
    </source>
</evidence>
<keyword evidence="10 14" id="KW-1133">Transmembrane helix</keyword>
<sequence>MAPSISQSSSTILRVHKTIGGSAGPLDFAVAALVQLVVWGGGMVLGPLSLVGMPLAFMLMTPVRAALLAGGILTLALLPPLRESPAFCKIFLRTASLLKGGSTLWVADEVLPHIGDGVMVCYHPHGVIPHGFCLNGAIRAKTRQPEKYLAKETMLSHRVSGVQAPVLFRIPILRQMLQLFGCTVPATKQGMYGLFKKNMSFGIVVGGSEEVALHIRGRERLFLRGRAGFLKYALQFGYKIIVAYNFGESDLYQNVSLFEPLNMWLVKKLGFVLPIFWGRWWCPMLPRGDVELHTVFGEVLQLPCIEEPTAQQVAEWHGKYMAAVDRVFETHKSQFGYGDRKLEIL</sequence>
<dbReference type="AlphaFoldDB" id="A0A813E0S7"/>